<dbReference type="Gene3D" id="2.30.110.10">
    <property type="entry name" value="Electron Transport, Fmn-binding Protein, Chain A"/>
    <property type="match status" value="1"/>
</dbReference>
<dbReference type="InterPro" id="IPR012349">
    <property type="entry name" value="Split_barrel_FMN-bd"/>
</dbReference>
<dbReference type="Proteomes" id="UP000661607">
    <property type="component" value="Unassembled WGS sequence"/>
</dbReference>
<evidence type="ECO:0008006" key="3">
    <source>
        <dbReference type="Google" id="ProtNLM"/>
    </source>
</evidence>
<keyword evidence="2" id="KW-1185">Reference proteome</keyword>
<proteinExistence type="predicted"/>
<comment type="caution">
    <text evidence="1">The sequence shown here is derived from an EMBL/GenBank/DDBJ whole genome shotgun (WGS) entry which is preliminary data.</text>
</comment>
<evidence type="ECO:0000313" key="2">
    <source>
        <dbReference type="Proteomes" id="UP000661607"/>
    </source>
</evidence>
<accession>A0ABR9KIK7</accession>
<dbReference type="SUPFAM" id="SSF50475">
    <property type="entry name" value="FMN-binding split barrel"/>
    <property type="match status" value="1"/>
</dbReference>
<dbReference type="EMBL" id="JADBEF010000001">
    <property type="protein sequence ID" value="MBE1561862.1"/>
    <property type="molecule type" value="Genomic_DNA"/>
</dbReference>
<reference evidence="1 2" key="1">
    <citation type="submission" date="2020-10" db="EMBL/GenBank/DDBJ databases">
        <title>Sequencing the genomes of 1000 actinobacteria strains.</title>
        <authorList>
            <person name="Klenk H.-P."/>
        </authorList>
    </citation>
    <scope>NUCLEOTIDE SEQUENCE [LARGE SCALE GENOMIC DNA]</scope>
    <source>
        <strain evidence="1 2">DSM 43748</strain>
    </source>
</reference>
<protein>
    <recommendedName>
        <fullName evidence="3">Pyridoxamine 5'-phosphate oxidase</fullName>
    </recommendedName>
</protein>
<gene>
    <name evidence="1" type="ORF">H4W81_004641</name>
</gene>
<evidence type="ECO:0000313" key="1">
    <source>
        <dbReference type="EMBL" id="MBE1561862.1"/>
    </source>
</evidence>
<name>A0ABR9KIK7_9ACTN</name>
<sequence>MSVTGTERGVAPPPVRDLAQRKADVLEKLATDRHAWLATGGASGAHLIPLACVWDGTHLVMATHDRHRTVRNLRAQGLSRAALGNPADVVLIDGLVEIVPAKDAPADASALLAELPVNPSRVPGCVYLYLTPRRVLAWRHRGEIPGRTVMKDGRWLA</sequence>
<organism evidence="1 2">
    <name type="scientific">Nonomuraea africana</name>
    <dbReference type="NCBI Taxonomy" id="46171"/>
    <lineage>
        <taxon>Bacteria</taxon>
        <taxon>Bacillati</taxon>
        <taxon>Actinomycetota</taxon>
        <taxon>Actinomycetes</taxon>
        <taxon>Streptosporangiales</taxon>
        <taxon>Streptosporangiaceae</taxon>
        <taxon>Nonomuraea</taxon>
    </lineage>
</organism>
<dbReference type="RefSeq" id="WP_192776713.1">
    <property type="nucleotide sequence ID" value="NZ_BAAASY010000011.1"/>
</dbReference>